<dbReference type="GO" id="GO:0005524">
    <property type="term" value="F:ATP binding"/>
    <property type="evidence" value="ECO:0007669"/>
    <property type="project" value="InterPro"/>
</dbReference>
<protein>
    <submittedName>
        <fullName evidence="2">Multi-sensor signal transduction multi-kinase</fullName>
    </submittedName>
</protein>
<dbReference type="GO" id="GO:0004672">
    <property type="term" value="F:protein kinase activity"/>
    <property type="evidence" value="ECO:0007669"/>
    <property type="project" value="InterPro"/>
</dbReference>
<keyword evidence="2" id="KW-0808">Transferase</keyword>
<dbReference type="InterPro" id="IPR041664">
    <property type="entry name" value="AAA_16"/>
</dbReference>
<dbReference type="InterPro" id="IPR053159">
    <property type="entry name" value="Hybrid_Histidine_Kinase"/>
</dbReference>
<organism evidence="2 3">
    <name type="scientific">Candidatus Desulfosporosinus infrequens</name>
    <dbReference type="NCBI Taxonomy" id="2043169"/>
    <lineage>
        <taxon>Bacteria</taxon>
        <taxon>Bacillati</taxon>
        <taxon>Bacillota</taxon>
        <taxon>Clostridia</taxon>
        <taxon>Eubacteriales</taxon>
        <taxon>Desulfitobacteriaceae</taxon>
        <taxon>Desulfosporosinus</taxon>
    </lineage>
</organism>
<sequence length="839" mass="94626">MYTLEGTLNYISPEQTGRMNRSVDYRTDYYSLGVTFYEMLLGFLPFQAADPMELVHCHLAKRPVSPQEHNPQIPGPISDLIMKLVAKMAEDRYQSVFGLKSDLEKCREELITHGQIKDFAVGQNDISGKLQIPEKLYGREKETEILMAVFAKVCKGNPELMLVCGYSGIGKSAFVHEIYKSIAQNGGYFASGKCDQFKRNMPYYAWLKALSGLVQQIMAEGENDIAIWKERILDAVGTNGKIVTEVIPELELIIGKQPLVNKLAPKEDQNRFHLIFQNFIKVLATAEHPLTIFLDDLQWADLASLKLIERLITGSDIQYLYIIGAYRDNEVDSTHPLMVMLKEVQEIGKAVQIVKINPLVQSDVTKIIVDSFKCSDQAAAELAEACLRKTGGNPFFLRQFLTALNDKKLISFDQQIGIWTWKITQIQTCGITDNVLDLILPKMHQFSEKTQEVLKLAACIDAQFDLQTLALVNEKSLVETANDLQEALLAGVILPVDEQYKYIHESETFNVSYKFSHDRVQQAAYLLIGDNVKPMQHLKIGRLLVARNQEKREEKVFDIVSQLNLAVKLITSSEEKSELIRLNLLAAQKAKLTTAYFDALLYLRISMNLLDKDSWDRQYELMLRLYRERIEAEYLNGNFTVAEELINIALEQVKSIDSAEFYNLSIVLYTLLPNYSMAVVAGQKALKLLGIDLPGADEWQSVMTQKNAALKELLVGQDVLTVVDRPLMDDPGKIATANILVQLLAAANMISPIFMHMVSALLVEFLLTHGNAPGTAVAYVTYGMGLCSREDYQTGYRFGLAGNKLSEFFDNKSERVRAKFFMSGIIPAVPCNPSRYYRT</sequence>
<accession>A0A2U3KAM2</accession>
<dbReference type="InterPro" id="IPR011009">
    <property type="entry name" value="Kinase-like_dom_sf"/>
</dbReference>
<reference evidence="3" key="1">
    <citation type="submission" date="2018-02" db="EMBL/GenBank/DDBJ databases">
        <authorList>
            <person name="Hausmann B."/>
        </authorList>
    </citation>
    <scope>NUCLEOTIDE SEQUENCE [LARGE SCALE GENOMIC DNA]</scope>
    <source>
        <strain evidence="3">Peat soil MAG SbF1</strain>
    </source>
</reference>
<dbReference type="InterPro" id="IPR027417">
    <property type="entry name" value="P-loop_NTPase"/>
</dbReference>
<dbReference type="Gene3D" id="1.10.510.10">
    <property type="entry name" value="Transferase(Phosphotransferase) domain 1"/>
    <property type="match status" value="1"/>
</dbReference>
<dbReference type="EMBL" id="OMOF01000075">
    <property type="protein sequence ID" value="SPF36705.1"/>
    <property type="molecule type" value="Genomic_DNA"/>
</dbReference>
<proteinExistence type="predicted"/>
<evidence type="ECO:0000313" key="3">
    <source>
        <dbReference type="Proteomes" id="UP000238916"/>
    </source>
</evidence>
<gene>
    <name evidence="2" type="ORF">SBF1_1660010</name>
</gene>
<dbReference type="InterPro" id="IPR000719">
    <property type="entry name" value="Prot_kinase_dom"/>
</dbReference>
<dbReference type="Gene3D" id="3.40.50.300">
    <property type="entry name" value="P-loop containing nucleotide triphosphate hydrolases"/>
    <property type="match status" value="1"/>
</dbReference>
<dbReference type="Pfam" id="PF00069">
    <property type="entry name" value="Pkinase"/>
    <property type="match status" value="1"/>
</dbReference>
<dbReference type="SUPFAM" id="SSF52540">
    <property type="entry name" value="P-loop containing nucleoside triphosphate hydrolases"/>
    <property type="match status" value="1"/>
</dbReference>
<feature type="domain" description="Protein kinase" evidence="1">
    <location>
        <begin position="1"/>
        <end position="111"/>
    </location>
</feature>
<dbReference type="AlphaFoldDB" id="A0A2U3KAM2"/>
<keyword evidence="2" id="KW-0418">Kinase</keyword>
<dbReference type="PANTHER" id="PTHR43642:SF1">
    <property type="entry name" value="HYBRID SIGNAL TRANSDUCTION HISTIDINE KINASE G"/>
    <property type="match status" value="1"/>
</dbReference>
<dbReference type="Proteomes" id="UP000238916">
    <property type="component" value="Unassembled WGS sequence"/>
</dbReference>
<dbReference type="PANTHER" id="PTHR43642">
    <property type="entry name" value="HYBRID SIGNAL TRANSDUCTION HISTIDINE KINASE G"/>
    <property type="match status" value="1"/>
</dbReference>
<evidence type="ECO:0000259" key="1">
    <source>
        <dbReference type="PROSITE" id="PS50011"/>
    </source>
</evidence>
<name>A0A2U3KAM2_9FIRM</name>
<evidence type="ECO:0000313" key="2">
    <source>
        <dbReference type="EMBL" id="SPF36705.1"/>
    </source>
</evidence>
<dbReference type="SUPFAM" id="SSF56112">
    <property type="entry name" value="Protein kinase-like (PK-like)"/>
    <property type="match status" value="1"/>
</dbReference>
<dbReference type="PROSITE" id="PS50011">
    <property type="entry name" value="PROTEIN_KINASE_DOM"/>
    <property type="match status" value="1"/>
</dbReference>
<dbReference type="Pfam" id="PF13191">
    <property type="entry name" value="AAA_16"/>
    <property type="match status" value="1"/>
</dbReference>